<dbReference type="InterPro" id="IPR027417">
    <property type="entry name" value="P-loop_NTPase"/>
</dbReference>
<evidence type="ECO:0000313" key="2">
    <source>
        <dbReference type="EMBL" id="VAW57153.1"/>
    </source>
</evidence>
<reference evidence="2" key="1">
    <citation type="submission" date="2018-06" db="EMBL/GenBank/DDBJ databases">
        <authorList>
            <person name="Zhirakovskaya E."/>
        </authorList>
    </citation>
    <scope>NUCLEOTIDE SEQUENCE</scope>
</reference>
<feature type="domain" description="ATPase AAA-type core" evidence="1">
    <location>
        <begin position="2"/>
        <end position="59"/>
    </location>
</feature>
<dbReference type="GO" id="GO:0005524">
    <property type="term" value="F:ATP binding"/>
    <property type="evidence" value="ECO:0007669"/>
    <property type="project" value="InterPro"/>
</dbReference>
<dbReference type="InterPro" id="IPR003959">
    <property type="entry name" value="ATPase_AAA_core"/>
</dbReference>
<organism evidence="2">
    <name type="scientific">hydrothermal vent metagenome</name>
    <dbReference type="NCBI Taxonomy" id="652676"/>
    <lineage>
        <taxon>unclassified sequences</taxon>
        <taxon>metagenomes</taxon>
        <taxon>ecological metagenomes</taxon>
    </lineage>
</organism>
<dbReference type="AlphaFoldDB" id="A0A3B0WXY3"/>
<gene>
    <name evidence="2" type="ORF">MNBD_GAMMA07-2429</name>
</gene>
<sequence length="143" mass="16316">ADSFLRERQSASQSWEITQVNELLVQMEVFKGIFIASTNLMQHLDAASLRRFEFKIKFDFMKPQQAWGLFEQILTEQGNKINASVMQHKDALSKLDQLTPGDFAAILRQSLSLAQPLTPQRLLDGLTKEIEAKPDYRTSIGFI</sequence>
<proteinExistence type="predicted"/>
<feature type="non-terminal residue" evidence="2">
    <location>
        <position position="1"/>
    </location>
</feature>
<dbReference type="SUPFAM" id="SSF52540">
    <property type="entry name" value="P-loop containing nucleoside triphosphate hydrolases"/>
    <property type="match status" value="1"/>
</dbReference>
<dbReference type="Pfam" id="PF00004">
    <property type="entry name" value="AAA"/>
    <property type="match status" value="1"/>
</dbReference>
<evidence type="ECO:0000259" key="1">
    <source>
        <dbReference type="Pfam" id="PF00004"/>
    </source>
</evidence>
<dbReference type="EMBL" id="UOFF01000345">
    <property type="protein sequence ID" value="VAW57153.1"/>
    <property type="molecule type" value="Genomic_DNA"/>
</dbReference>
<protein>
    <recommendedName>
        <fullName evidence="1">ATPase AAA-type core domain-containing protein</fullName>
    </recommendedName>
</protein>
<name>A0A3B0WXY3_9ZZZZ</name>
<accession>A0A3B0WXY3</accession>
<dbReference type="GO" id="GO:0016887">
    <property type="term" value="F:ATP hydrolysis activity"/>
    <property type="evidence" value="ECO:0007669"/>
    <property type="project" value="InterPro"/>
</dbReference>
<dbReference type="Gene3D" id="3.40.50.300">
    <property type="entry name" value="P-loop containing nucleotide triphosphate hydrolases"/>
    <property type="match status" value="1"/>
</dbReference>